<dbReference type="InterPro" id="IPR045584">
    <property type="entry name" value="Pilin-like"/>
</dbReference>
<evidence type="ECO:0000313" key="3">
    <source>
        <dbReference type="Proteomes" id="UP000000383"/>
    </source>
</evidence>
<dbReference type="PANTHER" id="PTHR30093:SF46">
    <property type="entry name" value="MSHA MINOR PILIN PROTEIN MSHB"/>
    <property type="match status" value="1"/>
</dbReference>
<dbReference type="SUPFAM" id="SSF54523">
    <property type="entry name" value="Pili subunits"/>
    <property type="match status" value="1"/>
</dbReference>
<dbReference type="InterPro" id="IPR012902">
    <property type="entry name" value="N_methyl_site"/>
</dbReference>
<evidence type="ECO:0000313" key="2">
    <source>
        <dbReference type="EMBL" id="ADI29662.1"/>
    </source>
</evidence>
<dbReference type="OrthoDB" id="9182129at2"/>
<dbReference type="RefSeq" id="WP_013147976.1">
    <property type="nucleotide sequence ID" value="NC_014207.1"/>
</dbReference>
<dbReference type="STRING" id="666681.M301_1279"/>
<dbReference type="Gene3D" id="3.30.700.10">
    <property type="entry name" value="Glycoprotein, Type 4 Pilin"/>
    <property type="match status" value="1"/>
</dbReference>
<reference evidence="3" key="1">
    <citation type="submission" date="2010-05" db="EMBL/GenBank/DDBJ databases">
        <title>Complete sequence of Methylotenera sp. 301.</title>
        <authorList>
            <person name="Lucas S."/>
            <person name="Copeland A."/>
            <person name="Lapidus A."/>
            <person name="Cheng J.-F."/>
            <person name="Bruce D."/>
            <person name="Goodwin L."/>
            <person name="Pitluck S."/>
            <person name="Clum A."/>
            <person name="Land M."/>
            <person name="Hauser L."/>
            <person name="Kyrpides N."/>
            <person name="Ivanova N."/>
            <person name="Chistoservova L."/>
            <person name="Kalyuzhnaya M."/>
            <person name="Woyke T."/>
        </authorList>
    </citation>
    <scope>NUCLEOTIDE SEQUENCE [LARGE SCALE GENOMIC DNA]</scope>
    <source>
        <strain evidence="3">301</strain>
    </source>
</reference>
<protein>
    <submittedName>
        <fullName evidence="2">Mannose-sensitive hemagglutinin A</fullName>
    </submittedName>
</protein>
<keyword evidence="1" id="KW-1133">Transmembrane helix</keyword>
<accession>D7DHX7</accession>
<dbReference type="Pfam" id="PF07963">
    <property type="entry name" value="N_methyl"/>
    <property type="match status" value="1"/>
</dbReference>
<proteinExistence type="predicted"/>
<name>D7DHX7_METV0</name>
<gene>
    <name evidence="2" type="ordered locus">M301_1279</name>
</gene>
<organism evidence="2 3">
    <name type="scientific">Methylotenera versatilis (strain 301)</name>
    <dbReference type="NCBI Taxonomy" id="666681"/>
    <lineage>
        <taxon>Bacteria</taxon>
        <taxon>Pseudomonadati</taxon>
        <taxon>Pseudomonadota</taxon>
        <taxon>Betaproteobacteria</taxon>
        <taxon>Nitrosomonadales</taxon>
        <taxon>Methylophilaceae</taxon>
        <taxon>Methylotenera</taxon>
    </lineage>
</organism>
<dbReference type="NCBIfam" id="TIGR02532">
    <property type="entry name" value="IV_pilin_GFxxxE"/>
    <property type="match status" value="1"/>
</dbReference>
<feature type="transmembrane region" description="Helical" evidence="1">
    <location>
        <begin position="20"/>
        <end position="42"/>
    </location>
</feature>
<reference evidence="2 3" key="2">
    <citation type="journal article" date="2011" name="J. Bacteriol.">
        <title>Genomes of three methylotrophs from a single niche uncover genetic and metabolic divergence of Methylophilaceae.</title>
        <authorList>
            <person name="Lapidus A."/>
            <person name="Clum A."/>
            <person name="Labutti K."/>
            <person name="Kaluzhnaya M.G."/>
            <person name="Lim S."/>
            <person name="Beck D.A."/>
            <person name="Glavina Del Rio T."/>
            <person name="Nolan M."/>
            <person name="Mavromatis K."/>
            <person name="Huntemann M."/>
            <person name="Lucas S."/>
            <person name="Lidstrom M.E."/>
            <person name="Ivanova N."/>
            <person name="Chistoserdova L."/>
        </authorList>
    </citation>
    <scope>NUCLEOTIDE SEQUENCE [LARGE SCALE GENOMIC DNA]</scope>
    <source>
        <strain evidence="2 3">301</strain>
    </source>
</reference>
<keyword evidence="3" id="KW-1185">Reference proteome</keyword>
<dbReference type="HOGENOM" id="CLU_098637_3_1_4"/>
<sequence>MKQQKFGFSKSGAGQSGFTLVELVVVIVILGILAATALPRFINLTNSARSASINGLAGGMRSAVGVVQARYFAAGGTGTTATMADGTSVTVTANTGIPTTAGIAQALQSTDGFTPGTAAAGVIKYDFTTAVANCSLTYDDGTTTAANAGKVVVTSSGC</sequence>
<dbReference type="PROSITE" id="PS00409">
    <property type="entry name" value="PROKAR_NTER_METHYL"/>
    <property type="match status" value="1"/>
</dbReference>
<keyword evidence="1" id="KW-0472">Membrane</keyword>
<dbReference type="AlphaFoldDB" id="D7DHX7"/>
<dbReference type="eggNOG" id="COG2165">
    <property type="taxonomic scope" value="Bacteria"/>
</dbReference>
<dbReference type="EMBL" id="CP002056">
    <property type="protein sequence ID" value="ADI29662.1"/>
    <property type="molecule type" value="Genomic_DNA"/>
</dbReference>
<dbReference type="PANTHER" id="PTHR30093">
    <property type="entry name" value="GENERAL SECRETION PATHWAY PROTEIN G"/>
    <property type="match status" value="1"/>
</dbReference>
<evidence type="ECO:0000256" key="1">
    <source>
        <dbReference type="SAM" id="Phobius"/>
    </source>
</evidence>
<keyword evidence="1" id="KW-0812">Transmembrane</keyword>
<dbReference type="Proteomes" id="UP000000383">
    <property type="component" value="Chromosome"/>
</dbReference>
<dbReference type="KEGG" id="meh:M301_1279"/>